<dbReference type="GO" id="GO:0061630">
    <property type="term" value="F:ubiquitin protein ligase activity"/>
    <property type="evidence" value="ECO:0007669"/>
    <property type="project" value="UniProtKB-EC"/>
</dbReference>
<dbReference type="OrthoDB" id="264354at2759"/>
<keyword evidence="5" id="KW-0808">Transferase</keyword>
<dbReference type="KEGG" id="mlr:MELLADRAFT_75201"/>
<evidence type="ECO:0000256" key="6">
    <source>
        <dbReference type="ARBA" id="ARBA00022692"/>
    </source>
</evidence>
<dbReference type="GeneID" id="18932626"/>
<evidence type="ECO:0000256" key="10">
    <source>
        <dbReference type="SAM" id="MobiDB-lite"/>
    </source>
</evidence>
<comment type="catalytic activity">
    <reaction evidence="1">
        <text>S-ubiquitinyl-[E2 ubiquitin-conjugating enzyme]-L-cysteine + [acceptor protein]-L-lysine = [E2 ubiquitin-conjugating enzyme]-L-cysteine + N(6)-ubiquitinyl-[acceptor protein]-L-lysine.</text>
        <dbReference type="EC" id="2.3.2.27"/>
    </reaction>
</comment>
<dbReference type="RefSeq" id="XP_007412384.1">
    <property type="nucleotide sequence ID" value="XM_007412322.1"/>
</dbReference>
<keyword evidence="14" id="KW-1185">Reference proteome</keyword>
<dbReference type="eggNOG" id="KOG1609">
    <property type="taxonomic scope" value="Eukaryota"/>
</dbReference>
<dbReference type="EMBL" id="GL883119">
    <property type="protein sequence ID" value="EGG04255.1"/>
    <property type="molecule type" value="Genomic_DNA"/>
</dbReference>
<keyword evidence="9 11" id="KW-0472">Membrane</keyword>
<dbReference type="Proteomes" id="UP000001072">
    <property type="component" value="Unassembled WGS sequence"/>
</dbReference>
<keyword evidence="6 11" id="KW-0812">Transmembrane</keyword>
<evidence type="ECO:0000256" key="3">
    <source>
        <dbReference type="ARBA" id="ARBA00004906"/>
    </source>
</evidence>
<keyword evidence="7" id="KW-0833">Ubl conjugation pathway</keyword>
<evidence type="ECO:0000313" key="14">
    <source>
        <dbReference type="Proteomes" id="UP000001072"/>
    </source>
</evidence>
<dbReference type="VEuPathDB" id="FungiDB:MELLADRAFT_75201"/>
<feature type="transmembrane region" description="Helical" evidence="11">
    <location>
        <begin position="53"/>
        <end position="76"/>
    </location>
</feature>
<name>F4RTH3_MELLP</name>
<proteinExistence type="predicted"/>
<evidence type="ECO:0000256" key="1">
    <source>
        <dbReference type="ARBA" id="ARBA00000900"/>
    </source>
</evidence>
<organism evidence="14">
    <name type="scientific">Melampsora larici-populina (strain 98AG31 / pathotype 3-4-7)</name>
    <name type="common">Poplar leaf rust fungus</name>
    <dbReference type="NCBI Taxonomy" id="747676"/>
    <lineage>
        <taxon>Eukaryota</taxon>
        <taxon>Fungi</taxon>
        <taxon>Dikarya</taxon>
        <taxon>Basidiomycota</taxon>
        <taxon>Pucciniomycotina</taxon>
        <taxon>Pucciniomycetes</taxon>
        <taxon>Pucciniales</taxon>
        <taxon>Melampsoraceae</taxon>
        <taxon>Melampsora</taxon>
    </lineage>
</organism>
<feature type="domain" description="E3 ubiquitin-protein ligase MARCHF6-like C-terminal" evidence="12">
    <location>
        <begin position="360"/>
        <end position="548"/>
    </location>
</feature>
<feature type="transmembrane region" description="Helical" evidence="11">
    <location>
        <begin position="320"/>
        <end position="337"/>
    </location>
</feature>
<evidence type="ECO:0000256" key="9">
    <source>
        <dbReference type="ARBA" id="ARBA00023136"/>
    </source>
</evidence>
<feature type="transmembrane region" description="Helical" evidence="11">
    <location>
        <begin position="277"/>
        <end position="300"/>
    </location>
</feature>
<dbReference type="Pfam" id="PF23113">
    <property type="entry name" value="MARCHF6_C"/>
    <property type="match status" value="1"/>
</dbReference>
<evidence type="ECO:0000256" key="11">
    <source>
        <dbReference type="SAM" id="Phobius"/>
    </source>
</evidence>
<protein>
    <recommendedName>
        <fullName evidence="4">RING-type E3 ubiquitin transferase</fullName>
        <ecNumber evidence="4">2.3.2.27</ecNumber>
    </recommendedName>
</protein>
<evidence type="ECO:0000313" key="13">
    <source>
        <dbReference type="EMBL" id="EGG04255.1"/>
    </source>
</evidence>
<keyword evidence="8 11" id="KW-1133">Transmembrane helix</keyword>
<evidence type="ECO:0000256" key="7">
    <source>
        <dbReference type="ARBA" id="ARBA00022786"/>
    </source>
</evidence>
<dbReference type="PANTHER" id="PTHR13145:SF0">
    <property type="entry name" value="E3 UBIQUITIN-PROTEIN LIGASE MARCHF6"/>
    <property type="match status" value="1"/>
</dbReference>
<evidence type="ECO:0000259" key="12">
    <source>
        <dbReference type="Pfam" id="PF23113"/>
    </source>
</evidence>
<feature type="transmembrane region" description="Helical" evidence="11">
    <location>
        <begin position="367"/>
        <end position="389"/>
    </location>
</feature>
<evidence type="ECO:0000256" key="2">
    <source>
        <dbReference type="ARBA" id="ARBA00004141"/>
    </source>
</evidence>
<dbReference type="PANTHER" id="PTHR13145">
    <property type="entry name" value="SSM4 PROTEIN"/>
    <property type="match status" value="1"/>
</dbReference>
<gene>
    <name evidence="13" type="ORF">MELLADRAFT_75201</name>
</gene>
<dbReference type="AlphaFoldDB" id="F4RTH3"/>
<dbReference type="InterPro" id="IPR056521">
    <property type="entry name" value="MARCHF6-like_C"/>
</dbReference>
<sequence>MFTFAILVSTCRESLRSGVCWWIRDPSDDRFNPIREILERPAWSQVKKILASALMYGTVIALGIGSIVISLMTFIGCLPLRVHLDRSISNSAIDLVIYQTGLPIFIYWIQPRNQLKQTLQIISKKVAKRFRLSCFLYGEREIEEETKLEVMIRMPGREPILKKPRAWYSVMRFFEDDQHNCASDQIESLEEIQPGTTIERRRKSAGGSFARVPGTDSVKVVPGRKMHIPVLANGTPINPADELLIIQQKAEARAETGRDVDHYTVVYLPPFFRIRMIGYVISMWSIGVTFGWLGIGIPLMVGRLIFDRVIMVHGREPHDVYAYGIGSLVVAVIGKFIRKLITFNRTEETEEVEIKEKINWYKKLIQMINLIGFIFGVGFLLPILLTGFIELYFLGPLKPKGLGIPTIYLVQTWAYGCIYLSIAARLARVVPNWVSRAQDEVLACWNRGEILEGIQITNLKIILPITIKMILAISLPTGILGPILLIIPERRLKFIMRLIGWGDESIKKGECIYLMIRSAYPAILSWYSHYLTSKICAKGIGKWIEKVRDEKFLEERRLKNYDVENGVENNGKDLKKKKKKEDLNKKKDDDDEIIINE</sequence>
<comment type="subcellular location">
    <subcellularLocation>
        <location evidence="2">Membrane</location>
        <topology evidence="2">Multi-pass membrane protein</topology>
    </subcellularLocation>
</comment>
<comment type="pathway">
    <text evidence="3">Protein modification; protein ubiquitination.</text>
</comment>
<dbReference type="HOGENOM" id="CLU_006373_4_0_1"/>
<evidence type="ECO:0000256" key="4">
    <source>
        <dbReference type="ARBA" id="ARBA00012483"/>
    </source>
</evidence>
<feature type="region of interest" description="Disordered" evidence="10">
    <location>
        <begin position="565"/>
        <end position="597"/>
    </location>
</feature>
<feature type="transmembrane region" description="Helical" evidence="11">
    <location>
        <begin position="461"/>
        <end position="487"/>
    </location>
</feature>
<dbReference type="GO" id="GO:0036503">
    <property type="term" value="P:ERAD pathway"/>
    <property type="evidence" value="ECO:0007669"/>
    <property type="project" value="TreeGrafter"/>
</dbReference>
<reference evidence="14" key="1">
    <citation type="journal article" date="2011" name="Proc. Natl. Acad. Sci. U.S.A.">
        <title>Obligate biotrophy features unraveled by the genomic analysis of rust fungi.</title>
        <authorList>
            <person name="Duplessis S."/>
            <person name="Cuomo C.A."/>
            <person name="Lin Y.-C."/>
            <person name="Aerts A."/>
            <person name="Tisserant E."/>
            <person name="Veneault-Fourrey C."/>
            <person name="Joly D.L."/>
            <person name="Hacquard S."/>
            <person name="Amselem J."/>
            <person name="Cantarel B.L."/>
            <person name="Chiu R."/>
            <person name="Coutinho P.M."/>
            <person name="Feau N."/>
            <person name="Field M."/>
            <person name="Frey P."/>
            <person name="Gelhaye E."/>
            <person name="Goldberg J."/>
            <person name="Grabherr M.G."/>
            <person name="Kodira C.D."/>
            <person name="Kohler A."/>
            <person name="Kuees U."/>
            <person name="Lindquist E.A."/>
            <person name="Lucas S.M."/>
            <person name="Mago R."/>
            <person name="Mauceli E."/>
            <person name="Morin E."/>
            <person name="Murat C."/>
            <person name="Pangilinan J.L."/>
            <person name="Park R."/>
            <person name="Pearson M."/>
            <person name="Quesneville H."/>
            <person name="Rouhier N."/>
            <person name="Sakthikumar S."/>
            <person name="Salamov A.A."/>
            <person name="Schmutz J."/>
            <person name="Selles B."/>
            <person name="Shapiro H."/>
            <person name="Tanguay P."/>
            <person name="Tuskan G.A."/>
            <person name="Henrissat B."/>
            <person name="Van de Peer Y."/>
            <person name="Rouze P."/>
            <person name="Ellis J.G."/>
            <person name="Dodds P.N."/>
            <person name="Schein J.E."/>
            <person name="Zhong S."/>
            <person name="Hamelin R.C."/>
            <person name="Grigoriev I.V."/>
            <person name="Szabo L.J."/>
            <person name="Martin F."/>
        </authorList>
    </citation>
    <scope>NUCLEOTIDE SEQUENCE [LARGE SCALE GENOMIC DNA]</scope>
    <source>
        <strain evidence="14">98AG31 / pathotype 3-4-7</strain>
    </source>
</reference>
<dbReference type="STRING" id="747676.F4RTH3"/>
<evidence type="ECO:0000256" key="5">
    <source>
        <dbReference type="ARBA" id="ARBA00022679"/>
    </source>
</evidence>
<evidence type="ECO:0000256" key="8">
    <source>
        <dbReference type="ARBA" id="ARBA00022989"/>
    </source>
</evidence>
<feature type="transmembrane region" description="Helical" evidence="11">
    <location>
        <begin position="88"/>
        <end position="109"/>
    </location>
</feature>
<dbReference type="GO" id="GO:0005789">
    <property type="term" value="C:endoplasmic reticulum membrane"/>
    <property type="evidence" value="ECO:0007669"/>
    <property type="project" value="TreeGrafter"/>
</dbReference>
<accession>F4RTH3</accession>
<dbReference type="EC" id="2.3.2.27" evidence="4"/>
<dbReference type="InParanoid" id="F4RTH3"/>